<feature type="region of interest" description="Disordered" evidence="8">
    <location>
        <begin position="1"/>
        <end position="31"/>
    </location>
</feature>
<dbReference type="EMBL" id="VIEB01000423">
    <property type="protein sequence ID" value="TQD91321.1"/>
    <property type="molecule type" value="Genomic_DNA"/>
</dbReference>
<dbReference type="EC" id="2.7.1.68" evidence="1"/>
<evidence type="ECO:0000256" key="8">
    <source>
        <dbReference type="SAM" id="MobiDB-lite"/>
    </source>
</evidence>
<dbReference type="SMART" id="SM00330">
    <property type="entry name" value="PIPKc"/>
    <property type="match status" value="2"/>
</dbReference>
<reference evidence="10 11" key="1">
    <citation type="journal article" date="2019" name="G3 (Bethesda)">
        <title>Sequencing of a Wild Apple (Malus baccata) Genome Unravels the Differences Between Cultivated and Wild Apple Species Regarding Disease Resistance and Cold Tolerance.</title>
        <authorList>
            <person name="Chen X."/>
        </authorList>
    </citation>
    <scope>NUCLEOTIDE SEQUENCE [LARGE SCALE GENOMIC DNA]</scope>
    <source>
        <strain evidence="11">cv. Shandingzi</strain>
        <tissue evidence="10">Leaves</tissue>
    </source>
</reference>
<keyword evidence="4 7" id="KW-0547">Nucleotide-binding</keyword>
<sequence>MREALLCESPSNVVSHPKKKRSEEEKGERELSTHLVLAPVAVASVCRSRSQATTRRVTPTTTTTITTFPTTTSSSLERYLPNGDLYIGSFSGSHPHGSGRYLWADGCMYEGEWRRGKASGKGKFSWPSGATYEGEFKSGRMEGRGTFTGSDGDTYRGSWSSDRKHGFGEKRYANGDFYEGTWKRNVQEGQGRYVWENGNEYVGEWRNGVISGRGVLIWANGNKYDGQWENGVPKGNGIFTWPDGSCYVGTWNKDLKVHQLNGTFYPANGGKEQRLTDIGDFGLENPTITMRKRSVSSVDGARGSLAERTFPRICIWESDGEAGDITCDIIDNVEASMFYRNGTTFDRDGFGKFRRSPCCFSGEPKKAGQTISKGHKNYDLMLNLQLGIRYSIGKHASIVRDLKPSDFDPKEKFWTRFPPEGSNKTPPHQSFEFRWKDYCPMVFRRLRELFQVDPADYMLAICGNDALRELSSPGKSGSFFYLTQDDRFMIKTVKKSEVKVLIRMLSSYYRHMSRYENSLVTKFYGVHCVKPVGGQKTRFIVMGNLFCSEYRIHRRFDLKGSSHGRTTDKPEGEIDEITTLKDLDLNFVFRLQGKWYHELMKQIDLDCEFLEAERIMDYSLLVGLHFYDGTTYDKMGLSPFYLRSGQKDSYQNEKFMRGCRFIEAELQDMDRVLSGRKPLICLGANMPARAERMARRSDFDQYTPGGFSHLTPSRSGEIYDVVLYFGIIDILQDYDISKKLEHAYKSLQADPSSISAVDPKLYSKRFRDFIGRIFIEDRRFTKKKKKTKGGEGGGTFTGSDGDTYRGSWSSDRKHGFGEKRYANGDFYEGTWKRNVQEGQGRYVWENGNEYVGEWRNGVISGRGVLIWANGNKYDGQWENGVPKGNGIFTWPDGSCYVGTWNKDLKVHQLNGTFYPANGGKEQRLTDIGDFGLENPTITMRKRSVSSVDGARGSLAERTFPRICIWESDGEAGDITCDIIDNVEASMFYRNGTTFDRDGFGKFRRSPCCFSGEPKKAGQTISKGHKNYDLMLNLQLGLRYSIGKHASIVRDLKPSDFDPKEKFWTRFPPEGSNKTPPHQSFEFRWKDYCPMVFRRLRELFQVDPADYMLAICGNDALRELSSPGKSGSFFYLTQDDRFMIKTVKKSEVKVLIRMLSSYYRHMSRYENSLVTKFYGVHCVKPVGGQKTRFIVMGNLFCSEYRIHRRFDLKGSSHGRTTDKPEGEIDEITTLKDLDLNFVFRLQGKWYHELMKQIDLDCEFLEAERIMDYSLLVGLHFYDGTTYDKMGLSPFYLRSGQKDSYQNEKFMRGCRFIEAELQDMDRVLSGRKPLICLGANMPARAERMARRSDFDQYTPGGFSHLTPSRSGEIYDVVLYFGIIDILQDYDISKKLEHAYKSLQADPSSISAVDPKLYSKRFRDFIGRIFIEDR</sequence>
<dbReference type="GO" id="GO:0046854">
    <property type="term" value="P:phosphatidylinositol phosphate biosynthetic process"/>
    <property type="evidence" value="ECO:0007669"/>
    <property type="project" value="TreeGrafter"/>
</dbReference>
<keyword evidence="3" id="KW-0677">Repeat</keyword>
<dbReference type="GO" id="GO:0005524">
    <property type="term" value="F:ATP binding"/>
    <property type="evidence" value="ECO:0007669"/>
    <property type="project" value="UniProtKB-UniRule"/>
</dbReference>
<dbReference type="SUPFAM" id="SSF56104">
    <property type="entry name" value="SAICAR synthase-like"/>
    <property type="match status" value="2"/>
</dbReference>
<accession>A0A540LXU9</accession>
<dbReference type="Pfam" id="PF02493">
    <property type="entry name" value="MORN"/>
    <property type="match status" value="11"/>
</dbReference>
<evidence type="ECO:0000256" key="3">
    <source>
        <dbReference type="ARBA" id="ARBA00022737"/>
    </source>
</evidence>
<dbReference type="FunFam" id="3.30.800.10:FF:000003">
    <property type="entry name" value="Phosphatidylinositol 4-phosphate 5-kinase"/>
    <property type="match status" value="2"/>
</dbReference>
<feature type="domain" description="PIPK" evidence="9">
    <location>
        <begin position="1021"/>
        <end position="1423"/>
    </location>
</feature>
<feature type="domain" description="PIPK" evidence="9">
    <location>
        <begin position="372"/>
        <end position="774"/>
    </location>
</feature>
<feature type="region of interest" description="Disordered" evidence="8">
    <location>
        <begin position="135"/>
        <end position="159"/>
    </location>
</feature>
<name>A0A540LXU9_MALBA</name>
<dbReference type="InterPro" id="IPR023610">
    <property type="entry name" value="PInositol-4/5-P-5/4-kinase"/>
</dbReference>
<dbReference type="PANTHER" id="PTHR23086">
    <property type="entry name" value="PHOSPHATIDYLINOSITOL-4-PHOSPHATE 5-KINASE"/>
    <property type="match status" value="1"/>
</dbReference>
<organism evidence="10 11">
    <name type="scientific">Malus baccata</name>
    <name type="common">Siberian crab apple</name>
    <name type="synonym">Pyrus baccata</name>
    <dbReference type="NCBI Taxonomy" id="106549"/>
    <lineage>
        <taxon>Eukaryota</taxon>
        <taxon>Viridiplantae</taxon>
        <taxon>Streptophyta</taxon>
        <taxon>Embryophyta</taxon>
        <taxon>Tracheophyta</taxon>
        <taxon>Spermatophyta</taxon>
        <taxon>Magnoliopsida</taxon>
        <taxon>eudicotyledons</taxon>
        <taxon>Gunneridae</taxon>
        <taxon>Pentapetalae</taxon>
        <taxon>rosids</taxon>
        <taxon>fabids</taxon>
        <taxon>Rosales</taxon>
        <taxon>Rosaceae</taxon>
        <taxon>Amygdaloideae</taxon>
        <taxon>Maleae</taxon>
        <taxon>Malus</taxon>
    </lineage>
</organism>
<dbReference type="PANTHER" id="PTHR23086:SF140">
    <property type="entry name" value="PHOSPHATIDYLINOSITOL 4-PHOSPHATE 5-KINASE 2"/>
    <property type="match status" value="1"/>
</dbReference>
<dbReference type="FunFam" id="2.20.110.10:FF:000015">
    <property type="entry name" value="Phosphatidylinositol 4-phosphate 5-kinase"/>
    <property type="match status" value="1"/>
</dbReference>
<keyword evidence="11" id="KW-1185">Reference proteome</keyword>
<dbReference type="Gene3D" id="3.30.810.10">
    <property type="entry name" value="2-Layer Sandwich"/>
    <property type="match status" value="2"/>
</dbReference>
<feature type="region of interest" description="Disordered" evidence="8">
    <location>
        <begin position="785"/>
        <end position="809"/>
    </location>
</feature>
<keyword evidence="2 7" id="KW-0808">Transferase</keyword>
<dbReference type="SMART" id="SM00698">
    <property type="entry name" value="MORN"/>
    <property type="match status" value="11"/>
</dbReference>
<dbReference type="GO" id="GO:0005886">
    <property type="term" value="C:plasma membrane"/>
    <property type="evidence" value="ECO:0007669"/>
    <property type="project" value="UniProtKB-ARBA"/>
</dbReference>
<gene>
    <name evidence="10" type="ORF">C1H46_023072</name>
</gene>
<dbReference type="PROSITE" id="PS51455">
    <property type="entry name" value="PIPK"/>
    <property type="match status" value="2"/>
</dbReference>
<dbReference type="FunFam" id="2.20.110.10:FF:000031">
    <property type="entry name" value="Phosphatidylinositol 4-phosphate 5-kinase"/>
    <property type="match status" value="2"/>
</dbReference>
<dbReference type="STRING" id="106549.A0A540LXU9"/>
<protein>
    <recommendedName>
        <fullName evidence="1">1-phosphatidylinositol-4-phosphate 5-kinase</fullName>
        <ecNumber evidence="1">2.7.1.68</ecNumber>
    </recommendedName>
</protein>
<evidence type="ECO:0000256" key="4">
    <source>
        <dbReference type="ARBA" id="ARBA00022741"/>
    </source>
</evidence>
<dbReference type="Proteomes" id="UP000315295">
    <property type="component" value="Unassembled WGS sequence"/>
</dbReference>
<evidence type="ECO:0000256" key="1">
    <source>
        <dbReference type="ARBA" id="ARBA00012172"/>
    </source>
</evidence>
<dbReference type="InterPro" id="IPR003409">
    <property type="entry name" value="MORN"/>
</dbReference>
<comment type="caution">
    <text evidence="10">The sequence shown here is derived from an EMBL/GenBank/DDBJ whole genome shotgun (WGS) entry which is preliminary data.</text>
</comment>
<evidence type="ECO:0000256" key="2">
    <source>
        <dbReference type="ARBA" id="ARBA00022679"/>
    </source>
</evidence>
<evidence type="ECO:0000259" key="9">
    <source>
        <dbReference type="PROSITE" id="PS51455"/>
    </source>
</evidence>
<dbReference type="SUPFAM" id="SSF82185">
    <property type="entry name" value="Histone H3 K4-specific methyltransferase SET7/9 N-terminal domain"/>
    <property type="match status" value="3"/>
</dbReference>
<proteinExistence type="predicted"/>
<dbReference type="InterPro" id="IPR027483">
    <property type="entry name" value="PInositol-4-P-4/5-kinase_C_sf"/>
</dbReference>
<evidence type="ECO:0000256" key="7">
    <source>
        <dbReference type="PROSITE-ProRule" id="PRU00781"/>
    </source>
</evidence>
<dbReference type="CDD" id="cd17302">
    <property type="entry name" value="PIPKc_AtPIP5K_like"/>
    <property type="match status" value="2"/>
</dbReference>
<dbReference type="Pfam" id="PF01504">
    <property type="entry name" value="PIP5K"/>
    <property type="match status" value="2"/>
</dbReference>
<keyword evidence="5 7" id="KW-0418">Kinase</keyword>
<evidence type="ECO:0000313" key="11">
    <source>
        <dbReference type="Proteomes" id="UP000315295"/>
    </source>
</evidence>
<evidence type="ECO:0000256" key="5">
    <source>
        <dbReference type="ARBA" id="ARBA00022777"/>
    </source>
</evidence>
<feature type="compositionally biased region" description="Basic and acidic residues" evidence="8">
    <location>
        <begin position="21"/>
        <end position="31"/>
    </location>
</feature>
<dbReference type="InterPro" id="IPR002498">
    <property type="entry name" value="PInositol-4-P-4/5-kinase_core"/>
</dbReference>
<evidence type="ECO:0000313" key="10">
    <source>
        <dbReference type="EMBL" id="TQD91321.1"/>
    </source>
</evidence>
<evidence type="ECO:0000256" key="6">
    <source>
        <dbReference type="ARBA" id="ARBA00022840"/>
    </source>
</evidence>
<keyword evidence="6 7" id="KW-0067">ATP-binding</keyword>
<dbReference type="Gene3D" id="3.30.800.10">
    <property type="entry name" value="Phosphatidylinositol Phosphate Kinase II Beta"/>
    <property type="match status" value="2"/>
</dbReference>
<dbReference type="GO" id="GO:0016308">
    <property type="term" value="F:1-phosphatidylinositol-4-phosphate 5-kinase activity"/>
    <property type="evidence" value="ECO:0007669"/>
    <property type="project" value="UniProtKB-EC"/>
</dbReference>
<dbReference type="InterPro" id="IPR027484">
    <property type="entry name" value="PInositol-4-P-5-kinase_N"/>
</dbReference>
<dbReference type="Gene3D" id="2.20.110.10">
    <property type="entry name" value="Histone H3 K4-specific methyltransferase SET7/9 N-terminal domain"/>
    <property type="match status" value="6"/>
</dbReference>